<organism evidence="1 2">
    <name type="scientific">Candidatus Thiomargarita nelsonii</name>
    <dbReference type="NCBI Taxonomy" id="1003181"/>
    <lineage>
        <taxon>Bacteria</taxon>
        <taxon>Pseudomonadati</taxon>
        <taxon>Pseudomonadota</taxon>
        <taxon>Gammaproteobacteria</taxon>
        <taxon>Thiotrichales</taxon>
        <taxon>Thiotrichaceae</taxon>
        <taxon>Thiomargarita</taxon>
    </lineage>
</organism>
<dbReference type="Proteomes" id="UP000076962">
    <property type="component" value="Unassembled WGS sequence"/>
</dbReference>
<protein>
    <submittedName>
        <fullName evidence="1">Uncharacterized protein</fullName>
    </submittedName>
</protein>
<accession>A0A176RYD4</accession>
<dbReference type="EMBL" id="LUTY01002153">
    <property type="protein sequence ID" value="OAD20724.1"/>
    <property type="molecule type" value="Genomic_DNA"/>
</dbReference>
<evidence type="ECO:0000313" key="1">
    <source>
        <dbReference type="EMBL" id="OAD20724.1"/>
    </source>
</evidence>
<comment type="caution">
    <text evidence="1">The sequence shown here is derived from an EMBL/GenBank/DDBJ whole genome shotgun (WGS) entry which is preliminary data.</text>
</comment>
<proteinExistence type="predicted"/>
<dbReference type="AlphaFoldDB" id="A0A176RYD4"/>
<feature type="non-terminal residue" evidence="1">
    <location>
        <position position="107"/>
    </location>
</feature>
<name>A0A176RYD4_9GAMM</name>
<reference evidence="1 2" key="1">
    <citation type="submission" date="2016-05" db="EMBL/GenBank/DDBJ databases">
        <title>Single-cell genome of chain-forming Candidatus Thiomargarita nelsonii and comparison to other large sulfur-oxidizing bacteria.</title>
        <authorList>
            <person name="Winkel M."/>
            <person name="Salman V."/>
            <person name="Woyke T."/>
            <person name="Schulz-Vogt H."/>
            <person name="Richter M."/>
            <person name="Flood B."/>
            <person name="Bailey J."/>
            <person name="Amann R."/>
            <person name="Mussmann M."/>
        </authorList>
    </citation>
    <scope>NUCLEOTIDE SEQUENCE [LARGE SCALE GENOMIC DNA]</scope>
    <source>
        <strain evidence="1 2">THI036</strain>
    </source>
</reference>
<gene>
    <name evidence="1" type="ORF">THIOM_003551</name>
</gene>
<keyword evidence="2" id="KW-1185">Reference proteome</keyword>
<evidence type="ECO:0000313" key="2">
    <source>
        <dbReference type="Proteomes" id="UP000076962"/>
    </source>
</evidence>
<sequence>MNIKQNEKILKSSLIRHHQNNSRVDVFVDNRELRELKGLIDYFKKMGVKIVFFQMPVHQTLLSSKRYNARRLILLKMFSYAEFNWVKKYDANKYQTSDGIHLLYKSA</sequence>